<reference evidence="3 4" key="1">
    <citation type="submission" date="2018-05" db="EMBL/GenBank/DDBJ databases">
        <title>Genomic Encyclopedia of Type Strains, Phase IV (KMG-IV): sequencing the most valuable type-strain genomes for metagenomic binning, comparative biology and taxonomic classification.</title>
        <authorList>
            <person name="Goeker M."/>
        </authorList>
    </citation>
    <scope>NUCLEOTIDE SEQUENCE [LARGE SCALE GENOMIC DNA]</scope>
    <source>
        <strain evidence="3 4">DSM 19792</strain>
    </source>
</reference>
<dbReference type="PANTHER" id="PTHR43092">
    <property type="entry name" value="L-CYSTEINE DESULFHYDRASE"/>
    <property type="match status" value="1"/>
</dbReference>
<protein>
    <submittedName>
        <fullName evidence="3">Selenocysteine lyase/cysteine desulfurase</fullName>
    </submittedName>
</protein>
<evidence type="ECO:0000256" key="1">
    <source>
        <dbReference type="ARBA" id="ARBA00022898"/>
    </source>
</evidence>
<keyword evidence="3" id="KW-0456">Lyase</keyword>
<keyword evidence="1" id="KW-0663">Pyridoxal phosphate</keyword>
<proteinExistence type="predicted"/>
<dbReference type="Proteomes" id="UP000247792">
    <property type="component" value="Unassembled WGS sequence"/>
</dbReference>
<accession>A0A318IU30</accession>
<sequence>MKVYHSYTYCALINRSFVLSNNLHPIAEDDEVYWSDIRDQYTVSTEFINLENGYFGVQARPVFEAFQRYQAQVNAETSYFLRVRYAPLFVQVMQALKDFCGVDEGELVLTRNLIEGMNILLQGYPLQAGDEVVLATHDYDIVIDTLLMLEQRKQIQLRHLQLPLDPVSDEDIVATYEQAITPKTKLILVTHIVHRTGQIMPVAKITAMAKRHGVDVMVDAAHSFAHLNYRMTELGADFVAVNLHKWLGVPLGVGLLYIRKSRVVDIAPLFGNARFADNEIFKFTQVGTVPPANVLTVLDALKFHESIGSANKEARLRYLTQYWVNQVRDLPDVRIFTPTDPQRSCAIAGFGIAGNSGHAIVDYLMREHKIFTVTRELDGQDIVRVTPHLYTSLDDLDKLVAAIRQLTQA</sequence>
<evidence type="ECO:0000313" key="3">
    <source>
        <dbReference type="EMBL" id="PXX38704.1"/>
    </source>
</evidence>
<dbReference type="EMBL" id="QJKB01000011">
    <property type="protein sequence ID" value="PXX38704.1"/>
    <property type="molecule type" value="Genomic_DNA"/>
</dbReference>
<feature type="domain" description="Aminotransferase class V" evidence="2">
    <location>
        <begin position="64"/>
        <end position="371"/>
    </location>
</feature>
<evidence type="ECO:0000313" key="4">
    <source>
        <dbReference type="Proteomes" id="UP000247792"/>
    </source>
</evidence>
<name>A0A318IU30_9BURK</name>
<evidence type="ECO:0000259" key="2">
    <source>
        <dbReference type="Pfam" id="PF00266"/>
    </source>
</evidence>
<dbReference type="Pfam" id="PF00266">
    <property type="entry name" value="Aminotran_5"/>
    <property type="match status" value="1"/>
</dbReference>
<dbReference type="GO" id="GO:0016829">
    <property type="term" value="F:lyase activity"/>
    <property type="evidence" value="ECO:0007669"/>
    <property type="project" value="UniProtKB-KW"/>
</dbReference>
<dbReference type="SUPFAM" id="SSF53383">
    <property type="entry name" value="PLP-dependent transferases"/>
    <property type="match status" value="1"/>
</dbReference>
<organism evidence="3 4">
    <name type="scientific">Undibacterium pigrum</name>
    <dbReference type="NCBI Taxonomy" id="401470"/>
    <lineage>
        <taxon>Bacteria</taxon>
        <taxon>Pseudomonadati</taxon>
        <taxon>Pseudomonadota</taxon>
        <taxon>Betaproteobacteria</taxon>
        <taxon>Burkholderiales</taxon>
        <taxon>Oxalobacteraceae</taxon>
        <taxon>Undibacterium</taxon>
    </lineage>
</organism>
<dbReference type="InterPro" id="IPR000192">
    <property type="entry name" value="Aminotrans_V_dom"/>
</dbReference>
<dbReference type="Gene3D" id="3.90.1150.10">
    <property type="entry name" value="Aspartate Aminotransferase, domain 1"/>
    <property type="match status" value="1"/>
</dbReference>
<comment type="caution">
    <text evidence="3">The sequence shown here is derived from an EMBL/GenBank/DDBJ whole genome shotgun (WGS) entry which is preliminary data.</text>
</comment>
<keyword evidence="4" id="KW-1185">Reference proteome</keyword>
<dbReference type="AlphaFoldDB" id="A0A318IU30"/>
<gene>
    <name evidence="3" type="ORF">DFR42_11170</name>
</gene>
<dbReference type="InterPro" id="IPR015421">
    <property type="entry name" value="PyrdxlP-dep_Trfase_major"/>
</dbReference>
<dbReference type="PANTHER" id="PTHR43092:SF6">
    <property type="entry name" value="BLR1280 PROTEIN"/>
    <property type="match status" value="1"/>
</dbReference>
<dbReference type="InterPro" id="IPR015424">
    <property type="entry name" value="PyrdxlP-dep_Trfase"/>
</dbReference>
<dbReference type="InterPro" id="IPR015422">
    <property type="entry name" value="PyrdxlP-dep_Trfase_small"/>
</dbReference>
<dbReference type="OrthoDB" id="9764293at2"/>
<dbReference type="Gene3D" id="3.40.640.10">
    <property type="entry name" value="Type I PLP-dependent aspartate aminotransferase-like (Major domain)"/>
    <property type="match status" value="1"/>
</dbReference>